<name>A0A418Q2B4_9SPHN</name>
<dbReference type="SUPFAM" id="SSF53850">
    <property type="entry name" value="Periplasmic binding protein-like II"/>
    <property type="match status" value="1"/>
</dbReference>
<comment type="caution">
    <text evidence="7">The sequence shown here is derived from an EMBL/GenBank/DDBJ whole genome shotgun (WGS) entry which is preliminary data.</text>
</comment>
<dbReference type="InterPro" id="IPR039424">
    <property type="entry name" value="SBP_5"/>
</dbReference>
<protein>
    <submittedName>
        <fullName evidence="7">ABC transporter substrate-binding protein</fullName>
    </submittedName>
</protein>
<feature type="domain" description="Solute-binding protein family 5" evidence="6">
    <location>
        <begin position="85"/>
        <end position="396"/>
    </location>
</feature>
<dbReference type="GO" id="GO:1904680">
    <property type="term" value="F:peptide transmembrane transporter activity"/>
    <property type="evidence" value="ECO:0007669"/>
    <property type="project" value="TreeGrafter"/>
</dbReference>
<keyword evidence="8" id="KW-1185">Reference proteome</keyword>
<evidence type="ECO:0000256" key="4">
    <source>
        <dbReference type="ARBA" id="ARBA00022729"/>
    </source>
</evidence>
<dbReference type="GO" id="GO:0015833">
    <property type="term" value="P:peptide transport"/>
    <property type="evidence" value="ECO:0007669"/>
    <property type="project" value="TreeGrafter"/>
</dbReference>
<feature type="signal peptide" evidence="5">
    <location>
        <begin position="1"/>
        <end position="33"/>
    </location>
</feature>
<comment type="similarity">
    <text evidence="2">Belongs to the bacterial solute-binding protein 5 family.</text>
</comment>
<evidence type="ECO:0000259" key="6">
    <source>
        <dbReference type="Pfam" id="PF00496"/>
    </source>
</evidence>
<dbReference type="Proteomes" id="UP000285023">
    <property type="component" value="Unassembled WGS sequence"/>
</dbReference>
<sequence>MNPGLSLEPRPMVMRFSRRLPLFVSLAALLTCAACGRDDDGVTQVGVIGPDPKLVETVTSPLTAGDALVRSNLAQGLVRFDERGQIVPGLAERWNVSDDGLSYIFRLQNSKWPDDRKIKANEIARILSRQLRQVSTNPLKDTMGAVTEVVAMTDRVIEMRLAAPRPNLLQLLAQPEFGLVRAGVGTGPFIPATAEQVASARPEEIEGGMFITHRIRLADAKDPIERAHIIGGDAKALVAGFAAGTIDLVLGGTVGDLPIAMRAKVPRGALRFDPVAGLFGLAPTRRSEVLQDEDVRQLLSRAIDRTALVAGLNVDGLAPRATLLQPGLLGIGTPQQPAWLAVPMEDRRVGLVAEANRQFGDTDRPTLRLFLPEGDGGEYLLARLRFDWAPLGIKVERAPSAASADLVWVDEVAPSSSPAWFLRRFRCDVAPICVEEAEAVLAGARTAPSAVLRNGLLLEAARLMDKAQLFIPIAAPVRWNLVSGRVPGFAENPFARHTLVGLANTKINAGTP</sequence>
<evidence type="ECO:0000256" key="3">
    <source>
        <dbReference type="ARBA" id="ARBA00022448"/>
    </source>
</evidence>
<proteinExistence type="inferred from homology"/>
<keyword evidence="3" id="KW-0813">Transport</keyword>
<evidence type="ECO:0000313" key="7">
    <source>
        <dbReference type="EMBL" id="RIX31950.1"/>
    </source>
</evidence>
<accession>A0A418Q2B4</accession>
<dbReference type="InterPro" id="IPR000914">
    <property type="entry name" value="SBP_5_dom"/>
</dbReference>
<evidence type="ECO:0000256" key="1">
    <source>
        <dbReference type="ARBA" id="ARBA00004418"/>
    </source>
</evidence>
<organism evidence="7 8">
    <name type="scientific">Sphingomonas edaphi</name>
    <dbReference type="NCBI Taxonomy" id="2315689"/>
    <lineage>
        <taxon>Bacteria</taxon>
        <taxon>Pseudomonadati</taxon>
        <taxon>Pseudomonadota</taxon>
        <taxon>Alphaproteobacteria</taxon>
        <taxon>Sphingomonadales</taxon>
        <taxon>Sphingomonadaceae</taxon>
        <taxon>Sphingomonas</taxon>
    </lineage>
</organism>
<evidence type="ECO:0000313" key="8">
    <source>
        <dbReference type="Proteomes" id="UP000285023"/>
    </source>
</evidence>
<dbReference type="Gene3D" id="3.90.76.10">
    <property type="entry name" value="Dipeptide-binding Protein, Domain 1"/>
    <property type="match status" value="1"/>
</dbReference>
<dbReference type="Gene3D" id="3.40.190.10">
    <property type="entry name" value="Periplasmic binding protein-like II"/>
    <property type="match status" value="1"/>
</dbReference>
<gene>
    <name evidence="7" type="ORF">D3M59_02860</name>
</gene>
<dbReference type="PANTHER" id="PTHR30290">
    <property type="entry name" value="PERIPLASMIC BINDING COMPONENT OF ABC TRANSPORTER"/>
    <property type="match status" value="1"/>
</dbReference>
<dbReference type="Pfam" id="PF00496">
    <property type="entry name" value="SBP_bac_5"/>
    <property type="match status" value="1"/>
</dbReference>
<dbReference type="GO" id="GO:0030313">
    <property type="term" value="C:cell envelope"/>
    <property type="evidence" value="ECO:0007669"/>
    <property type="project" value="UniProtKB-SubCell"/>
</dbReference>
<evidence type="ECO:0000256" key="2">
    <source>
        <dbReference type="ARBA" id="ARBA00005695"/>
    </source>
</evidence>
<reference evidence="7 8" key="1">
    <citation type="submission" date="2018-09" db="EMBL/GenBank/DDBJ databases">
        <title>Sphingomonas sp. DAC4.</title>
        <authorList>
            <person name="Seo T."/>
        </authorList>
    </citation>
    <scope>NUCLEOTIDE SEQUENCE [LARGE SCALE GENOMIC DNA]</scope>
    <source>
        <strain evidence="7 8">DAC4</strain>
    </source>
</reference>
<comment type="subcellular location">
    <subcellularLocation>
        <location evidence="1">Periplasm</location>
    </subcellularLocation>
</comment>
<keyword evidence="4 5" id="KW-0732">Signal</keyword>
<feature type="chain" id="PRO_5019251308" evidence="5">
    <location>
        <begin position="34"/>
        <end position="512"/>
    </location>
</feature>
<dbReference type="EMBL" id="QXTF01000001">
    <property type="protein sequence ID" value="RIX31950.1"/>
    <property type="molecule type" value="Genomic_DNA"/>
</dbReference>
<dbReference type="Gene3D" id="3.10.105.10">
    <property type="entry name" value="Dipeptide-binding Protein, Domain 3"/>
    <property type="match status" value="1"/>
</dbReference>
<dbReference type="AlphaFoldDB" id="A0A418Q2B4"/>
<evidence type="ECO:0000256" key="5">
    <source>
        <dbReference type="SAM" id="SignalP"/>
    </source>
</evidence>
<dbReference type="PANTHER" id="PTHR30290:SF10">
    <property type="entry name" value="PERIPLASMIC OLIGOPEPTIDE-BINDING PROTEIN-RELATED"/>
    <property type="match status" value="1"/>
</dbReference>